<feature type="compositionally biased region" description="Acidic residues" evidence="1">
    <location>
        <begin position="644"/>
        <end position="658"/>
    </location>
</feature>
<dbReference type="Pfam" id="PF07727">
    <property type="entry name" value="RVT_2"/>
    <property type="match status" value="1"/>
</dbReference>
<name>A0A812NRA7_9DINO</name>
<feature type="domain" description="Reverse transcriptase Ty1/copia-type" evidence="2">
    <location>
        <begin position="849"/>
        <end position="1050"/>
    </location>
</feature>
<feature type="region of interest" description="Disordered" evidence="1">
    <location>
        <begin position="24"/>
        <end position="78"/>
    </location>
</feature>
<dbReference type="InterPro" id="IPR036397">
    <property type="entry name" value="RNaseH_sf"/>
</dbReference>
<evidence type="ECO:0000259" key="2">
    <source>
        <dbReference type="Pfam" id="PF07727"/>
    </source>
</evidence>
<dbReference type="SUPFAM" id="SSF56672">
    <property type="entry name" value="DNA/RNA polymerases"/>
    <property type="match status" value="1"/>
</dbReference>
<protein>
    <submittedName>
        <fullName evidence="3">RE1 protein</fullName>
    </submittedName>
</protein>
<gene>
    <name evidence="3" type="primary">RE1</name>
    <name evidence="3" type="ORF">SNAT2548_LOCUS15987</name>
</gene>
<dbReference type="OrthoDB" id="8188638at2759"/>
<dbReference type="Gene3D" id="3.30.420.10">
    <property type="entry name" value="Ribonuclease H-like superfamily/Ribonuclease H"/>
    <property type="match status" value="1"/>
</dbReference>
<organism evidence="3 4">
    <name type="scientific">Symbiodinium natans</name>
    <dbReference type="NCBI Taxonomy" id="878477"/>
    <lineage>
        <taxon>Eukaryota</taxon>
        <taxon>Sar</taxon>
        <taxon>Alveolata</taxon>
        <taxon>Dinophyceae</taxon>
        <taxon>Suessiales</taxon>
        <taxon>Symbiodiniaceae</taxon>
        <taxon>Symbiodinium</taxon>
    </lineage>
</organism>
<accession>A0A812NRA7</accession>
<dbReference type="Proteomes" id="UP000604046">
    <property type="component" value="Unassembled WGS sequence"/>
</dbReference>
<dbReference type="EMBL" id="CAJNDS010002069">
    <property type="protein sequence ID" value="CAE7304007.1"/>
    <property type="molecule type" value="Genomic_DNA"/>
</dbReference>
<keyword evidence="4" id="KW-1185">Reference proteome</keyword>
<feature type="compositionally biased region" description="Low complexity" evidence="1">
    <location>
        <begin position="38"/>
        <end position="56"/>
    </location>
</feature>
<reference evidence="3" key="1">
    <citation type="submission" date="2021-02" db="EMBL/GenBank/DDBJ databases">
        <authorList>
            <person name="Dougan E. K."/>
            <person name="Rhodes N."/>
            <person name="Thang M."/>
            <person name="Chan C."/>
        </authorList>
    </citation>
    <scope>NUCLEOTIDE SEQUENCE</scope>
</reference>
<dbReference type="SUPFAM" id="SSF53098">
    <property type="entry name" value="Ribonuclease H-like"/>
    <property type="match status" value="2"/>
</dbReference>
<dbReference type="GO" id="GO:0003676">
    <property type="term" value="F:nucleic acid binding"/>
    <property type="evidence" value="ECO:0007669"/>
    <property type="project" value="InterPro"/>
</dbReference>
<dbReference type="InterPro" id="IPR013103">
    <property type="entry name" value="RVT_2"/>
</dbReference>
<proteinExistence type="predicted"/>
<evidence type="ECO:0000313" key="4">
    <source>
        <dbReference type="Proteomes" id="UP000604046"/>
    </source>
</evidence>
<feature type="region of interest" description="Disordered" evidence="1">
    <location>
        <begin position="610"/>
        <end position="672"/>
    </location>
</feature>
<dbReference type="CDD" id="cd09272">
    <property type="entry name" value="RNase_HI_RT_Ty1"/>
    <property type="match status" value="1"/>
</dbReference>
<dbReference type="InterPro" id="IPR043502">
    <property type="entry name" value="DNA/RNA_pol_sf"/>
</dbReference>
<evidence type="ECO:0000313" key="3">
    <source>
        <dbReference type="EMBL" id="CAE7304007.1"/>
    </source>
</evidence>
<dbReference type="InterPro" id="IPR012337">
    <property type="entry name" value="RNaseH-like_sf"/>
</dbReference>
<comment type="caution">
    <text evidence="3">The sequence shown here is derived from an EMBL/GenBank/DDBJ whole genome shotgun (WGS) entry which is preliminary data.</text>
</comment>
<sequence length="1372" mass="150709">MGNLDRETRSKKCLLCGAESHRQKDCLVNKSGARPKATSTSSSTTRSVGDGSTSSRPPGVATVSASPGDGGDPPIQGVPWTLETLMQAAQQVVQAQVVSPTSDGEKSPEKTPTTAKVLVVKDIRVCSVRATTSALLDSGATHALRTATTWDEWTKADEVMVQLAGSHSLKMKMSEAGSLLMPPGEEKVPGGEQVQTIVPLGELVKVLGYTLQWSPKQCILVGPEGETAKLNINSGCPQLCEAEALALIARLEERKVASYMEKSWFEYMLSYATSGNREDGLRALRDAPFLQEVPGECINGLIPANESGGGWDTLKKVTYLTRSQRRALLSAKKWAVHLFAGEEGHLEFFLAHDGETIVLEVDLVFGGPPGRDGKVFAPTSTTTSLKSLSLICRMLWLYVVAAAGRMTMAKGALRHKEVGFMLEHPGPPTSASSDTASIDFMNETGMFEVSFDQGGTGAVRSMSTTLGTNVPYLRGLEGITCDHLTEESPAGPDQSRWSPGFVKALVMAFHLWSRSPRVYAMSPERWKAHVDASHLPYRRDCATCVMARGTGKRHARVHHPDSYVLTSDLSGPLKPGLDSATKGTPACNLRYLLVAKYIFPKEFVRAYAGKDPPPNEGLIPSPQPEHQKEEECLEEEDLVKSDGEADDEADEVGESEEDGGTKGHAAMRAGDCRPPEMTSLTFAVGIPNNKASTIKGALQDVILYLGAHGLPVLRFHSDRGEYYSASFKAWLREQGIRSTWAESGIPQSNGHAESTVRWVKDRVRTMLMAGELPVRLWPSAAETAAAEQRARVLGWRRSADTFDARWMNGKYVGLSGLLDRGHVVFLPEEGENSSCWNDKADLRDPSTWFKRKARLVVCGNMAVNSNPDLYTEAAPAEAVRAALTLTCKNQWTVGILDVVTAFLKTPVGRSPRDPVVVVQPPKLLERLELIEEFELWGLVRALYGLKESPRLWGTYRDHELGSLTVSMNDTLLQLRRGKAVTAWWTVAGPTGALVAVMVIYVDDFLLCGARETITALAQAIQSLWETTELQLISQHQSLRFLGMEICLQEGRQQSFGIYIKELLRARRIPATQQDRIPLSKDAASFAVLESDPPPNDFDVHLAQQLTGERLWVSQRRQLTISYDGTDLSLFCDAAYAPESGRSHSGWVVFWGGSAIVWRSGRQTVISLSTAESELIALLDGAVATLGVEALLQDVGMQISTRIVNTDSTSALAISTGTGGWRTRHLRIKAGWMQEQLDAETFSIQHCAGKFQRADLLTKPLAAQRIGDLLSLWGVVEDVSLPTESRLSKYQVVEHCQLTGICWDGQKEVLANRLAPNLASGHFPSRVLPSTKQLKFVLYLWRKKELNFKTHLQWSDINTKHRISQWIHHWKSE</sequence>
<evidence type="ECO:0000256" key="1">
    <source>
        <dbReference type="SAM" id="MobiDB-lite"/>
    </source>
</evidence>